<dbReference type="Gene3D" id="1.20.1250.20">
    <property type="entry name" value="MFS general substrate transporter like domains"/>
    <property type="match status" value="2"/>
</dbReference>
<reference evidence="9" key="1">
    <citation type="submission" date="2018-02" db="EMBL/GenBank/DDBJ databases">
        <authorList>
            <person name="Hausmann B."/>
        </authorList>
    </citation>
    <scope>NUCLEOTIDE SEQUENCE [LARGE SCALE GENOMIC DNA]</scope>
    <source>
        <strain evidence="9">Peat soil MAG SbA5</strain>
    </source>
</reference>
<dbReference type="OrthoDB" id="6360at2"/>
<feature type="transmembrane region" description="Helical" evidence="6">
    <location>
        <begin position="50"/>
        <end position="67"/>
    </location>
</feature>
<dbReference type="InterPro" id="IPR020846">
    <property type="entry name" value="MFS_dom"/>
</dbReference>
<evidence type="ECO:0000256" key="4">
    <source>
        <dbReference type="ARBA" id="ARBA00022989"/>
    </source>
</evidence>
<keyword evidence="4 6" id="KW-1133">Transmembrane helix</keyword>
<sequence>MVEARQSRVRYLIITILFIVSCFSFADRSALSQAASVMPKGMNLNAARMGYLLFAFGWAYALGQLPSGGLLDRFGSKRVYGIAIIGWSICAFLTAFAGYLAASAAFTAIFVVRIFSGLFQSPVFPGNGRIVAAWFPTSERGRTSAIFNSAQYFALPIFAPIFGWLIHIAGWRSCFWFIGVLGCVLTVVWYSNIYGVKEHPRISPAEVETIERGGGLVNTDSATSAKKNTLTWATVKKLLSYRMLVGVYIGQFCITTLTWFFLTWFPLYLAQARHMSVLKVGFAAAVPGLCGGIGGILGGVISDKLLQRGHSLSFARKVPIMAGMGLAICIIACNYSSSQSLMLFFMSLSFFGKGIGALGWTVVSDTSPKGMVGMNGALFNLFGNLAGITTPLIIGPIVVRTHSYNGALVFIACIAFCVILSYGLIVGEIKRLDFSSPQAA</sequence>
<feature type="transmembrane region" description="Helical" evidence="6">
    <location>
        <begin position="79"/>
        <end position="99"/>
    </location>
</feature>
<evidence type="ECO:0000256" key="5">
    <source>
        <dbReference type="ARBA" id="ARBA00023136"/>
    </source>
</evidence>
<keyword evidence="3 6" id="KW-0812">Transmembrane</keyword>
<feature type="transmembrane region" description="Helical" evidence="6">
    <location>
        <begin position="343"/>
        <end position="363"/>
    </location>
</feature>
<keyword evidence="5 6" id="KW-0472">Membrane</keyword>
<evidence type="ECO:0000256" key="2">
    <source>
        <dbReference type="ARBA" id="ARBA00022475"/>
    </source>
</evidence>
<evidence type="ECO:0000256" key="3">
    <source>
        <dbReference type="ARBA" id="ARBA00022692"/>
    </source>
</evidence>
<feature type="transmembrane region" description="Helical" evidence="6">
    <location>
        <begin position="318"/>
        <end position="337"/>
    </location>
</feature>
<dbReference type="PROSITE" id="PS51257">
    <property type="entry name" value="PROKAR_LIPOPROTEIN"/>
    <property type="match status" value="1"/>
</dbReference>
<gene>
    <name evidence="8" type="primary">gudP</name>
    <name evidence="8" type="ORF">SBA5_10050</name>
</gene>
<dbReference type="InterPro" id="IPR011701">
    <property type="entry name" value="MFS"/>
</dbReference>
<dbReference type="Proteomes" id="UP000239735">
    <property type="component" value="Unassembled WGS sequence"/>
</dbReference>
<feature type="transmembrane region" description="Helical" evidence="6">
    <location>
        <begin position="175"/>
        <end position="193"/>
    </location>
</feature>
<dbReference type="SUPFAM" id="SSF103473">
    <property type="entry name" value="MFS general substrate transporter"/>
    <property type="match status" value="1"/>
</dbReference>
<feature type="domain" description="Major facilitator superfamily (MFS) profile" evidence="7">
    <location>
        <begin position="13"/>
        <end position="430"/>
    </location>
</feature>
<name>A0A2N9L2V0_9BACT</name>
<proteinExistence type="predicted"/>
<accession>A0A2N9L2V0</accession>
<feature type="transmembrane region" description="Helical" evidence="6">
    <location>
        <begin position="282"/>
        <end position="306"/>
    </location>
</feature>
<dbReference type="InterPro" id="IPR036259">
    <property type="entry name" value="MFS_trans_sf"/>
</dbReference>
<dbReference type="EMBL" id="OKRB01000001">
    <property type="protein sequence ID" value="SPE17364.1"/>
    <property type="molecule type" value="Genomic_DNA"/>
</dbReference>
<comment type="subcellular location">
    <subcellularLocation>
        <location evidence="1">Cell membrane</location>
        <topology evidence="1">Multi-pass membrane protein</topology>
    </subcellularLocation>
</comment>
<dbReference type="PROSITE" id="PS50850">
    <property type="entry name" value="MFS"/>
    <property type="match status" value="1"/>
</dbReference>
<evidence type="ECO:0000313" key="8">
    <source>
        <dbReference type="EMBL" id="SPE17364.1"/>
    </source>
</evidence>
<feature type="transmembrane region" description="Helical" evidence="6">
    <location>
        <begin position="375"/>
        <end position="398"/>
    </location>
</feature>
<evidence type="ECO:0000256" key="1">
    <source>
        <dbReference type="ARBA" id="ARBA00004651"/>
    </source>
</evidence>
<dbReference type="PANTHER" id="PTHR11662">
    <property type="entry name" value="SOLUTE CARRIER FAMILY 17"/>
    <property type="match status" value="1"/>
</dbReference>
<feature type="transmembrane region" description="Helical" evidence="6">
    <location>
        <begin position="145"/>
        <end position="169"/>
    </location>
</feature>
<keyword evidence="2" id="KW-1003">Cell membrane</keyword>
<evidence type="ECO:0000256" key="6">
    <source>
        <dbReference type="SAM" id="Phobius"/>
    </source>
</evidence>
<dbReference type="InterPro" id="IPR000849">
    <property type="entry name" value="Sugar_P_transporter"/>
</dbReference>
<dbReference type="CDD" id="cd17319">
    <property type="entry name" value="MFS_ExuT_GudP_like"/>
    <property type="match status" value="1"/>
</dbReference>
<protein>
    <submittedName>
        <fullName evidence="8">Putative D-glucarate transporter</fullName>
    </submittedName>
</protein>
<feature type="transmembrane region" description="Helical" evidence="6">
    <location>
        <begin position="243"/>
        <end position="262"/>
    </location>
</feature>
<dbReference type="GO" id="GO:0022857">
    <property type="term" value="F:transmembrane transporter activity"/>
    <property type="evidence" value="ECO:0007669"/>
    <property type="project" value="InterPro"/>
</dbReference>
<dbReference type="GO" id="GO:0005886">
    <property type="term" value="C:plasma membrane"/>
    <property type="evidence" value="ECO:0007669"/>
    <property type="project" value="UniProtKB-SubCell"/>
</dbReference>
<dbReference type="InterPro" id="IPR050382">
    <property type="entry name" value="MFS_Na/Anion_cotransporter"/>
</dbReference>
<evidence type="ECO:0000259" key="7">
    <source>
        <dbReference type="PROSITE" id="PS50850"/>
    </source>
</evidence>
<evidence type="ECO:0000313" key="9">
    <source>
        <dbReference type="Proteomes" id="UP000239735"/>
    </source>
</evidence>
<feature type="transmembrane region" description="Helical" evidence="6">
    <location>
        <begin position="404"/>
        <end position="425"/>
    </location>
</feature>
<dbReference type="PANTHER" id="PTHR11662:SF399">
    <property type="entry name" value="FI19708P1-RELATED"/>
    <property type="match status" value="1"/>
</dbReference>
<organism evidence="8 9">
    <name type="scientific">Candidatus Sulfuritelmatomonas gaucii</name>
    <dbReference type="NCBI Taxonomy" id="2043161"/>
    <lineage>
        <taxon>Bacteria</taxon>
        <taxon>Pseudomonadati</taxon>
        <taxon>Acidobacteriota</taxon>
        <taxon>Terriglobia</taxon>
        <taxon>Terriglobales</taxon>
        <taxon>Acidobacteriaceae</taxon>
        <taxon>Candidatus Sulfuritelmatomonas</taxon>
    </lineage>
</organism>
<dbReference type="Pfam" id="PF07690">
    <property type="entry name" value="MFS_1"/>
    <property type="match status" value="1"/>
</dbReference>
<dbReference type="PIRSF" id="PIRSF002808">
    <property type="entry name" value="Hexose_phosphate_transp"/>
    <property type="match status" value="1"/>
</dbReference>
<dbReference type="AlphaFoldDB" id="A0A2N9L2V0"/>